<evidence type="ECO:0000256" key="1">
    <source>
        <dbReference type="SAM" id="Phobius"/>
    </source>
</evidence>
<keyword evidence="1" id="KW-0812">Transmembrane</keyword>
<dbReference type="Pfam" id="PF21537">
    <property type="entry name" value="DUF1980_C"/>
    <property type="match status" value="1"/>
</dbReference>
<evidence type="ECO:0000313" key="5">
    <source>
        <dbReference type="Proteomes" id="UP001157114"/>
    </source>
</evidence>
<name>A0ABQ6G646_9BACL</name>
<organism evidence="4 5">
    <name type="scientific">Paenibacillus glycanilyticus</name>
    <dbReference type="NCBI Taxonomy" id="126569"/>
    <lineage>
        <taxon>Bacteria</taxon>
        <taxon>Bacillati</taxon>
        <taxon>Bacillota</taxon>
        <taxon>Bacilli</taxon>
        <taxon>Bacillales</taxon>
        <taxon>Paenibacillaceae</taxon>
        <taxon>Paenibacillus</taxon>
    </lineage>
</organism>
<dbReference type="Proteomes" id="UP001157114">
    <property type="component" value="Unassembled WGS sequence"/>
</dbReference>
<evidence type="ECO:0000313" key="4">
    <source>
        <dbReference type="EMBL" id="GLX66459.1"/>
    </source>
</evidence>
<evidence type="ECO:0000259" key="2">
    <source>
        <dbReference type="Pfam" id="PF09323"/>
    </source>
</evidence>
<dbReference type="InterPro" id="IPR015402">
    <property type="entry name" value="DUF1980"/>
</dbReference>
<accession>A0ABQ6G646</accession>
<feature type="transmembrane region" description="Helical" evidence="1">
    <location>
        <begin position="12"/>
        <end position="30"/>
    </location>
</feature>
<evidence type="ECO:0000259" key="3">
    <source>
        <dbReference type="Pfam" id="PF21537"/>
    </source>
</evidence>
<dbReference type="NCBIfam" id="TIGR03943">
    <property type="entry name" value="TIGR03943 family putative permease subunit"/>
    <property type="match status" value="1"/>
</dbReference>
<protein>
    <submittedName>
        <fullName evidence="4">TIGR03943 family protein</fullName>
    </submittedName>
</protein>
<feature type="transmembrane region" description="Helical" evidence="1">
    <location>
        <begin position="42"/>
        <end position="65"/>
    </location>
</feature>
<gene>
    <name evidence="4" type="ORF">MU1_08030</name>
</gene>
<keyword evidence="5" id="KW-1185">Reference proteome</keyword>
<dbReference type="InterPro" id="IPR048447">
    <property type="entry name" value="DUF1980_C"/>
</dbReference>
<dbReference type="PANTHER" id="PTHR40047">
    <property type="entry name" value="UPF0703 PROTEIN YCGQ"/>
    <property type="match status" value="1"/>
</dbReference>
<feature type="domain" description="DUF1980" evidence="3">
    <location>
        <begin position="151"/>
        <end position="284"/>
    </location>
</feature>
<keyword evidence="1" id="KW-0472">Membrane</keyword>
<feature type="domain" description="DUF1980" evidence="2">
    <location>
        <begin position="13"/>
        <end position="124"/>
    </location>
</feature>
<comment type="caution">
    <text evidence="4">The sequence shown here is derived from an EMBL/GenBank/DDBJ whole genome shotgun (WGS) entry which is preliminary data.</text>
</comment>
<reference evidence="4 5" key="1">
    <citation type="submission" date="2023-03" db="EMBL/GenBank/DDBJ databases">
        <title>Draft genome sequence of the bacteria which degrade cell wall of Tricholomamatutake.</title>
        <authorList>
            <person name="Konishi Y."/>
            <person name="Fukuta Y."/>
            <person name="Shirasaka N."/>
        </authorList>
    </citation>
    <scope>NUCLEOTIDE SEQUENCE [LARGE SCALE GENOMIC DNA]</scope>
    <source>
        <strain evidence="5">mu1</strain>
    </source>
</reference>
<dbReference type="InterPro" id="IPR048493">
    <property type="entry name" value="DUF1980_N"/>
</dbReference>
<dbReference type="RefSeq" id="WP_284237157.1">
    <property type="nucleotide sequence ID" value="NZ_BSSQ01000003.1"/>
</dbReference>
<dbReference type="EMBL" id="BSSQ01000003">
    <property type="protein sequence ID" value="GLX66459.1"/>
    <property type="molecule type" value="Genomic_DNA"/>
</dbReference>
<sequence length="291" mass="32142">MKVKGSTLAHRLIRSAVMFGFVWFIIQKESAQGLNYYVAPRMVPWVLFLAGGLSALALHQLYLAIRHLAHAKQAEAACHCASHGHDRWNTRAFVMYAALITPLLLAYSFPDAILGSQMAAQKGLNLTPSDVLKVSASPGNSSTSSPAFAFNDYTKPYADRAADMYKQSLITINDDLYIESLTSLDLYQDQFVGKKVQLSGYVYRLDSMNDSQFALGRFAMRCCVADSIPMGILVESDSSLEWKDDAYVVALGTIKKRQINGRSVLAIEAKTIQTQPSPQEPYVYGNPYFGA</sequence>
<keyword evidence="1" id="KW-1133">Transmembrane helix</keyword>
<dbReference type="InterPro" id="IPR052955">
    <property type="entry name" value="UPF0703_membrane_permease"/>
</dbReference>
<feature type="transmembrane region" description="Helical" evidence="1">
    <location>
        <begin position="92"/>
        <end position="109"/>
    </location>
</feature>
<dbReference type="Pfam" id="PF09323">
    <property type="entry name" value="DUF1980"/>
    <property type="match status" value="1"/>
</dbReference>
<dbReference type="PANTHER" id="PTHR40047:SF1">
    <property type="entry name" value="UPF0703 PROTEIN YCGQ"/>
    <property type="match status" value="1"/>
</dbReference>
<proteinExistence type="predicted"/>